<dbReference type="RefSeq" id="WP_181846523.1">
    <property type="nucleotide sequence ID" value="NZ_JARSBO010000001.1"/>
</dbReference>
<evidence type="ECO:0000313" key="1">
    <source>
        <dbReference type="EMBL" id="MDG4717928.1"/>
    </source>
</evidence>
<dbReference type="EMBL" id="JARSBO010000001">
    <property type="protein sequence ID" value="MDG4717928.1"/>
    <property type="molecule type" value="Genomic_DNA"/>
</dbReference>
<proteinExistence type="predicted"/>
<comment type="caution">
    <text evidence="1">The sequence shown here is derived from an EMBL/GenBank/DDBJ whole genome shotgun (WGS) entry which is preliminary data.</text>
</comment>
<name>A0ABT6G7B3_9PROT</name>
<evidence type="ECO:0000313" key="2">
    <source>
        <dbReference type="Proteomes" id="UP001529180"/>
    </source>
</evidence>
<keyword evidence="2" id="KW-1185">Reference proteome</keyword>
<reference evidence="1 2" key="1">
    <citation type="submission" date="2023-03" db="EMBL/GenBank/DDBJ databases">
        <title>Strain FZY0004 represents a novel species in the genus Thalassospira isolated from seawater.</title>
        <authorList>
            <person name="Fu Z.-Y."/>
        </authorList>
    </citation>
    <scope>NUCLEOTIDE SEQUENCE [LARGE SCALE GENOMIC DNA]</scope>
    <source>
        <strain evidence="1 2">FZY0004</strain>
    </source>
</reference>
<gene>
    <name evidence="1" type="ORF">P7680_02910</name>
</gene>
<organism evidence="1 2">
    <name type="scientific">Thalassospira aquimaris</name>
    <dbReference type="NCBI Taxonomy" id="3037796"/>
    <lineage>
        <taxon>Bacteria</taxon>
        <taxon>Pseudomonadati</taxon>
        <taxon>Pseudomonadota</taxon>
        <taxon>Alphaproteobacteria</taxon>
        <taxon>Rhodospirillales</taxon>
        <taxon>Thalassospiraceae</taxon>
        <taxon>Thalassospira</taxon>
    </lineage>
</organism>
<dbReference type="Proteomes" id="UP001529180">
    <property type="component" value="Unassembled WGS sequence"/>
</dbReference>
<protein>
    <submittedName>
        <fullName evidence="1">Uncharacterized protein</fullName>
    </submittedName>
</protein>
<sequence>MTRKPRMVNHSSAPHIGVRLATIICLAQPRASRSMRTYAFAEAHA</sequence>
<accession>A0ABT6G7B3</accession>